<dbReference type="Ensembl" id="ENSMPUT00000017772.1">
    <property type="protein sequence ID" value="ENSMPUP00000017513.1"/>
    <property type="gene ID" value="ENSMPUG00000017626.1"/>
</dbReference>
<dbReference type="KEGG" id="mpuf:101675475"/>
<dbReference type="Pfam" id="PF00095">
    <property type="entry name" value="WAP"/>
    <property type="match status" value="1"/>
</dbReference>
<dbReference type="Gene3D" id="4.10.75.10">
    <property type="entry name" value="Elafin-like"/>
    <property type="match status" value="1"/>
</dbReference>
<dbReference type="GeneTree" id="ENSGT00960000187009"/>
<feature type="chain" id="PRO_5004045717" description="WAP domain-containing protein" evidence="1">
    <location>
        <begin position="22"/>
        <end position="105"/>
    </location>
</feature>
<dbReference type="GeneID" id="101675475"/>
<accession>M3Z1Q1</accession>
<evidence type="ECO:0000256" key="1">
    <source>
        <dbReference type="SAM" id="SignalP"/>
    </source>
</evidence>
<name>M3Z1Q1_MUSPF</name>
<feature type="signal peptide" evidence="1">
    <location>
        <begin position="1"/>
        <end position="21"/>
    </location>
</feature>
<keyword evidence="1" id="KW-0732">Signal</keyword>
<protein>
    <recommendedName>
        <fullName evidence="2">WAP domain-containing protein</fullName>
    </recommendedName>
</protein>
<dbReference type="InterPro" id="IPR008197">
    <property type="entry name" value="WAP_dom"/>
</dbReference>
<dbReference type="GO" id="GO:0030414">
    <property type="term" value="F:peptidase inhibitor activity"/>
    <property type="evidence" value="ECO:0007669"/>
    <property type="project" value="InterPro"/>
</dbReference>
<proteinExistence type="predicted"/>
<evidence type="ECO:0000259" key="2">
    <source>
        <dbReference type="Pfam" id="PF00095"/>
    </source>
</evidence>
<feature type="domain" description="WAP" evidence="2">
    <location>
        <begin position="46"/>
        <end position="82"/>
    </location>
</feature>
<dbReference type="RefSeq" id="XP_012908605.2">
    <property type="nucleotide sequence ID" value="XM_013053151.2"/>
</dbReference>
<dbReference type="GO" id="GO:0005576">
    <property type="term" value="C:extracellular region"/>
    <property type="evidence" value="ECO:0007669"/>
    <property type="project" value="InterPro"/>
</dbReference>
<dbReference type="eggNOG" id="ENOG502TDMM">
    <property type="taxonomic scope" value="Eukaryota"/>
</dbReference>
<dbReference type="HOGENOM" id="CLU_175686_0_0_1"/>
<sequence length="105" mass="11882">MKWLVLQLLTLYCLVITPVTGSLRGKPIYIPERRDFIVSKPILRDCEKIPNIHECRRYCNFDIECNAGDYCCSSSCGNVCMKIAEPETSIENDNPSTTVATMSFP</sequence>
<reference evidence="3" key="1">
    <citation type="submission" date="2024-06" db="UniProtKB">
        <authorList>
            <consortium name="Ensembl"/>
        </authorList>
    </citation>
    <scope>IDENTIFICATION</scope>
</reference>
<dbReference type="EMBL" id="AEYP01020279">
    <property type="status" value="NOT_ANNOTATED_CDS"/>
    <property type="molecule type" value="Genomic_DNA"/>
</dbReference>
<evidence type="ECO:0000313" key="3">
    <source>
        <dbReference type="Ensembl" id="ENSMPUP00000017513.1"/>
    </source>
</evidence>
<dbReference type="AlphaFoldDB" id="M3Z1Q1"/>
<dbReference type="InterPro" id="IPR036645">
    <property type="entry name" value="Elafin-like_sf"/>
</dbReference>
<organism evidence="3">
    <name type="scientific">Mustela putorius furo</name>
    <name type="common">European domestic ferret</name>
    <name type="synonym">Mustela furo</name>
    <dbReference type="NCBI Taxonomy" id="9669"/>
    <lineage>
        <taxon>Eukaryota</taxon>
        <taxon>Metazoa</taxon>
        <taxon>Chordata</taxon>
        <taxon>Craniata</taxon>
        <taxon>Vertebrata</taxon>
        <taxon>Euteleostomi</taxon>
        <taxon>Mammalia</taxon>
        <taxon>Eutheria</taxon>
        <taxon>Laurasiatheria</taxon>
        <taxon>Carnivora</taxon>
        <taxon>Caniformia</taxon>
        <taxon>Musteloidea</taxon>
        <taxon>Mustelidae</taxon>
        <taxon>Mustelinae</taxon>
        <taxon>Mustela</taxon>
    </lineage>
</organism>
<dbReference type="InParanoid" id="M3Z1Q1"/>
<dbReference type="OMA" id="ICCLSIC"/>